<feature type="transmembrane region" description="Helical" evidence="7">
    <location>
        <begin position="499"/>
        <end position="520"/>
    </location>
</feature>
<dbReference type="Pfam" id="PF00083">
    <property type="entry name" value="Sugar_tr"/>
    <property type="match status" value="1"/>
</dbReference>
<evidence type="ECO:0000313" key="9">
    <source>
        <dbReference type="EMBL" id="SAL35234.1"/>
    </source>
</evidence>
<evidence type="ECO:0000256" key="4">
    <source>
        <dbReference type="ARBA" id="ARBA00022692"/>
    </source>
</evidence>
<feature type="transmembrane region" description="Helical" evidence="7">
    <location>
        <begin position="90"/>
        <end position="109"/>
    </location>
</feature>
<keyword evidence="4 7" id="KW-0812">Transmembrane</keyword>
<dbReference type="PROSITE" id="PS00217">
    <property type="entry name" value="SUGAR_TRANSPORT_2"/>
    <property type="match status" value="1"/>
</dbReference>
<evidence type="ECO:0000313" key="10">
    <source>
        <dbReference type="Proteomes" id="UP000054740"/>
    </source>
</evidence>
<dbReference type="InterPro" id="IPR005828">
    <property type="entry name" value="MFS_sugar_transport-like"/>
</dbReference>
<dbReference type="PROSITE" id="PS50850">
    <property type="entry name" value="MFS"/>
    <property type="match status" value="1"/>
</dbReference>
<dbReference type="AlphaFoldDB" id="A0A158GSU5"/>
<dbReference type="GO" id="GO:0022857">
    <property type="term" value="F:transmembrane transporter activity"/>
    <property type="evidence" value="ECO:0007669"/>
    <property type="project" value="InterPro"/>
</dbReference>
<feature type="transmembrane region" description="Helical" evidence="7">
    <location>
        <begin position="20"/>
        <end position="45"/>
    </location>
</feature>
<dbReference type="PANTHER" id="PTHR43045">
    <property type="entry name" value="SHIKIMATE TRANSPORTER"/>
    <property type="match status" value="1"/>
</dbReference>
<name>A0A158GSU5_CABCO</name>
<feature type="transmembrane region" description="Helical" evidence="7">
    <location>
        <begin position="526"/>
        <end position="548"/>
    </location>
</feature>
<feature type="domain" description="Major facilitator superfamily (MFS) profile" evidence="8">
    <location>
        <begin position="19"/>
        <end position="552"/>
    </location>
</feature>
<feature type="transmembrane region" description="Helical" evidence="7">
    <location>
        <begin position="191"/>
        <end position="210"/>
    </location>
</feature>
<keyword evidence="6 7" id="KW-0472">Membrane</keyword>
<dbReference type="Proteomes" id="UP000054740">
    <property type="component" value="Unassembled WGS sequence"/>
</dbReference>
<dbReference type="GO" id="GO:0005886">
    <property type="term" value="C:plasma membrane"/>
    <property type="evidence" value="ECO:0007669"/>
    <property type="project" value="UniProtKB-SubCell"/>
</dbReference>
<feature type="transmembrane region" description="Helical" evidence="7">
    <location>
        <begin position="244"/>
        <end position="264"/>
    </location>
</feature>
<keyword evidence="3" id="KW-1003">Cell membrane</keyword>
<proteinExistence type="predicted"/>
<feature type="transmembrane region" description="Helical" evidence="7">
    <location>
        <begin position="313"/>
        <end position="333"/>
    </location>
</feature>
<dbReference type="Gene3D" id="1.20.1250.20">
    <property type="entry name" value="MFS general substrate transporter like domains"/>
    <property type="match status" value="2"/>
</dbReference>
<protein>
    <submittedName>
        <fullName evidence="9">Transmembrane transport protein</fullName>
    </submittedName>
</protein>
<evidence type="ECO:0000256" key="3">
    <source>
        <dbReference type="ARBA" id="ARBA00022475"/>
    </source>
</evidence>
<evidence type="ECO:0000256" key="1">
    <source>
        <dbReference type="ARBA" id="ARBA00004651"/>
    </source>
</evidence>
<dbReference type="InterPro" id="IPR005829">
    <property type="entry name" value="Sugar_transporter_CS"/>
</dbReference>
<sequence length="558" mass="60746">MATPLAATEKLSMTDVRKVIVGSSVGAIIEYYDFFLYGSLANIIAKQFFSGLDPTSAFIFALLAFAAGFIVRPLGAVLFGRLGDMIGRKYTFMITLLLIGFSTFVAGLLPNYEAIGIAAPAILIVLRLLQGLALGGEYGGAATYVAEHSPTEKRGAYTAWIQTTATLGFLLSLIVILSVRSMLSAEEFDAWGWRIPFVVSLALLGLSAYIRVSMKESPVFLHLKQSRTVSKAPIREAFGEWKNLRVVLICLFGLCAGQSIVWYTSQFYALFFLTQVLKVEPAYANMYFATALILCMPLFIFCGALSDKIGRKWMIMFGILVAALSYKPMFMALTHYANPALERAQARASIVLVADPKACSFQGNPIAREVDFHTSCDIARRALAKRGASYTVQDGPAQSLAHVRIGDRSIESIEGKRTADGQRFDPASKMAIERFQKKIAAEMEGGGYPTTADPAQTNAFMVVLILFVMMAFVALTYGPLAALLVEMFPPRIRYTSMSLPYHIGAGWFGGLLPTISFALVAQRGDIYAGLAYPIAGALMTFVIGSLLLKDTKATRSVS</sequence>
<feature type="transmembrane region" description="Helical" evidence="7">
    <location>
        <begin position="57"/>
        <end position="78"/>
    </location>
</feature>
<evidence type="ECO:0000256" key="7">
    <source>
        <dbReference type="SAM" id="Phobius"/>
    </source>
</evidence>
<dbReference type="RefSeq" id="WP_053570056.1">
    <property type="nucleotide sequence ID" value="NZ_FCNY02000005.1"/>
</dbReference>
<accession>A0A158GSU5</accession>
<dbReference type="PANTHER" id="PTHR43045:SF7">
    <property type="entry name" value="MAJOR FACILITATOR SUPERFAMILY TRANSPORTER"/>
    <property type="match status" value="1"/>
</dbReference>
<feature type="transmembrane region" description="Helical" evidence="7">
    <location>
        <begin position="284"/>
        <end position="306"/>
    </location>
</feature>
<dbReference type="EMBL" id="FCNY02000005">
    <property type="protein sequence ID" value="SAL35234.1"/>
    <property type="molecule type" value="Genomic_DNA"/>
</dbReference>
<feature type="transmembrane region" description="Helical" evidence="7">
    <location>
        <begin position="157"/>
        <end position="179"/>
    </location>
</feature>
<evidence type="ECO:0000256" key="2">
    <source>
        <dbReference type="ARBA" id="ARBA00022448"/>
    </source>
</evidence>
<evidence type="ECO:0000256" key="5">
    <source>
        <dbReference type="ARBA" id="ARBA00022989"/>
    </source>
</evidence>
<gene>
    <name evidence="9" type="ORF">AWB70_02466</name>
</gene>
<dbReference type="SUPFAM" id="SSF103473">
    <property type="entry name" value="MFS general substrate transporter"/>
    <property type="match status" value="1"/>
</dbReference>
<feature type="transmembrane region" description="Helical" evidence="7">
    <location>
        <begin position="459"/>
        <end position="487"/>
    </location>
</feature>
<comment type="subcellular location">
    <subcellularLocation>
        <location evidence="1">Cell membrane</location>
        <topology evidence="1">Multi-pass membrane protein</topology>
    </subcellularLocation>
</comment>
<evidence type="ECO:0000256" key="6">
    <source>
        <dbReference type="ARBA" id="ARBA00023136"/>
    </source>
</evidence>
<keyword evidence="2" id="KW-0813">Transport</keyword>
<keyword evidence="5 7" id="KW-1133">Transmembrane helix</keyword>
<keyword evidence="10" id="KW-1185">Reference proteome</keyword>
<organism evidence="9 10">
    <name type="scientific">Caballeronia cordobensis</name>
    <name type="common">Burkholderia cordobensis</name>
    <dbReference type="NCBI Taxonomy" id="1353886"/>
    <lineage>
        <taxon>Bacteria</taxon>
        <taxon>Pseudomonadati</taxon>
        <taxon>Pseudomonadota</taxon>
        <taxon>Betaproteobacteria</taxon>
        <taxon>Burkholderiales</taxon>
        <taxon>Burkholderiaceae</taxon>
        <taxon>Caballeronia</taxon>
    </lineage>
</organism>
<dbReference type="InterPro" id="IPR020846">
    <property type="entry name" value="MFS_dom"/>
</dbReference>
<reference evidence="10" key="1">
    <citation type="submission" date="2016-01" db="EMBL/GenBank/DDBJ databases">
        <authorList>
            <person name="Peeters C."/>
        </authorList>
    </citation>
    <scope>NUCLEOTIDE SEQUENCE [LARGE SCALE GENOMIC DNA]</scope>
</reference>
<evidence type="ECO:0000259" key="8">
    <source>
        <dbReference type="PROSITE" id="PS50850"/>
    </source>
</evidence>
<dbReference type="InterPro" id="IPR036259">
    <property type="entry name" value="MFS_trans_sf"/>
</dbReference>
<feature type="transmembrane region" description="Helical" evidence="7">
    <location>
        <begin position="115"/>
        <end position="136"/>
    </location>
</feature>